<dbReference type="Gene3D" id="3.30.420.10">
    <property type="entry name" value="Ribonuclease H-like superfamily/Ribonuclease H"/>
    <property type="match status" value="1"/>
</dbReference>
<feature type="non-terminal residue" evidence="1">
    <location>
        <position position="160"/>
    </location>
</feature>
<protein>
    <submittedName>
        <fullName evidence="1">Uncharacterized protein</fullName>
    </submittedName>
</protein>
<dbReference type="EMBL" id="LAVV01014559">
    <property type="protein sequence ID" value="KNZ44648.1"/>
    <property type="molecule type" value="Genomic_DNA"/>
</dbReference>
<dbReference type="OrthoDB" id="3265515at2759"/>
<dbReference type="SUPFAM" id="SSF53098">
    <property type="entry name" value="Ribonuclease H-like"/>
    <property type="match status" value="1"/>
</dbReference>
<name>A0A0L6U7X4_9BASI</name>
<dbReference type="Proteomes" id="UP000037035">
    <property type="component" value="Unassembled WGS sequence"/>
</dbReference>
<reference evidence="1 2" key="1">
    <citation type="submission" date="2015-08" db="EMBL/GenBank/DDBJ databases">
        <title>Next Generation Sequencing and Analysis of the Genome of Puccinia sorghi L Schw, the Causal Agent of Maize Common Rust.</title>
        <authorList>
            <person name="Rochi L."/>
            <person name="Burguener G."/>
            <person name="Darino M."/>
            <person name="Turjanski A."/>
            <person name="Kreff E."/>
            <person name="Dieguez M.J."/>
            <person name="Sacco F."/>
        </authorList>
    </citation>
    <scope>NUCLEOTIDE SEQUENCE [LARGE SCALE GENOMIC DNA]</scope>
    <source>
        <strain evidence="1 2">RO10H11247</strain>
    </source>
</reference>
<accession>A0A0L6U7X4</accession>
<proteinExistence type="predicted"/>
<dbReference type="InterPro" id="IPR036397">
    <property type="entry name" value="RNaseH_sf"/>
</dbReference>
<evidence type="ECO:0000313" key="2">
    <source>
        <dbReference type="Proteomes" id="UP000037035"/>
    </source>
</evidence>
<dbReference type="VEuPathDB" id="FungiDB:VP01_895g1"/>
<organism evidence="1 2">
    <name type="scientific">Puccinia sorghi</name>
    <dbReference type="NCBI Taxonomy" id="27349"/>
    <lineage>
        <taxon>Eukaryota</taxon>
        <taxon>Fungi</taxon>
        <taxon>Dikarya</taxon>
        <taxon>Basidiomycota</taxon>
        <taxon>Pucciniomycotina</taxon>
        <taxon>Pucciniomycetes</taxon>
        <taxon>Pucciniales</taxon>
        <taxon>Pucciniaceae</taxon>
        <taxon>Puccinia</taxon>
    </lineage>
</organism>
<evidence type="ECO:0000313" key="1">
    <source>
        <dbReference type="EMBL" id="KNZ44648.1"/>
    </source>
</evidence>
<comment type="caution">
    <text evidence="1">The sequence shown here is derived from an EMBL/GenBank/DDBJ whole genome shotgun (WGS) entry which is preliminary data.</text>
</comment>
<dbReference type="InterPro" id="IPR012337">
    <property type="entry name" value="RNaseH-like_sf"/>
</dbReference>
<sequence>MDLLTKSKGELGLQYVQTLNWHCLHPWEFHLIQIALGTDSIGKAFILTDNKGVLQRLSDPKAEKTGQYLFLEICDAWRNLPGDIDIHLVWCPGHQGIVGREAANLLANEAARRNDHPDRRLWANVNKLSSALKKKLFHQDKKSRRRHISELPIAFSAVIN</sequence>
<dbReference type="AlphaFoldDB" id="A0A0L6U7X4"/>
<gene>
    <name evidence="1" type="ORF">VP01_895g1</name>
</gene>
<dbReference type="GO" id="GO:0003676">
    <property type="term" value="F:nucleic acid binding"/>
    <property type="evidence" value="ECO:0007669"/>
    <property type="project" value="InterPro"/>
</dbReference>
<keyword evidence="2" id="KW-1185">Reference proteome</keyword>